<dbReference type="GO" id="GO:0003677">
    <property type="term" value="F:DNA binding"/>
    <property type="evidence" value="ECO:0007669"/>
    <property type="project" value="InterPro"/>
</dbReference>
<evidence type="ECO:0000313" key="4">
    <source>
        <dbReference type="EMBL" id="KGE85228.1"/>
    </source>
</evidence>
<feature type="domain" description="HTH LytTR-type" evidence="3">
    <location>
        <begin position="155"/>
        <end position="248"/>
    </location>
</feature>
<evidence type="ECO:0000259" key="3">
    <source>
        <dbReference type="PROSITE" id="PS50930"/>
    </source>
</evidence>
<dbReference type="InterPro" id="IPR011006">
    <property type="entry name" value="CheY-like_superfamily"/>
</dbReference>
<reference evidence="4 5" key="1">
    <citation type="journal article" date="2014" name="Int. J. Syst. Evol. Microbiol.">
        <title>Phaeodactylibacter xiamenensis gen. nov., sp. nov., a member of the family Saprospiraceae isolated from the marine alga Phaeodactylum tricornutum.</title>
        <authorList>
            <person name="Chen Z.Jr."/>
            <person name="Lei X."/>
            <person name="Lai Q."/>
            <person name="Li Y."/>
            <person name="Zhang B."/>
            <person name="Zhang J."/>
            <person name="Zhang H."/>
            <person name="Yang L."/>
            <person name="Zheng W."/>
            <person name="Tian Y."/>
            <person name="Yu Z."/>
            <person name="Xu H.Jr."/>
            <person name="Zheng T."/>
        </authorList>
    </citation>
    <scope>NUCLEOTIDE SEQUENCE [LARGE SCALE GENOMIC DNA]</scope>
    <source>
        <strain evidence="4 5">KD52</strain>
    </source>
</reference>
<dbReference type="Gene3D" id="2.40.50.1020">
    <property type="entry name" value="LytTr DNA-binding domain"/>
    <property type="match status" value="1"/>
</dbReference>
<feature type="domain" description="Response regulatory" evidence="2">
    <location>
        <begin position="3"/>
        <end position="118"/>
    </location>
</feature>
<evidence type="ECO:0000256" key="1">
    <source>
        <dbReference type="PROSITE-ProRule" id="PRU00169"/>
    </source>
</evidence>
<dbReference type="EMBL" id="JPOS01000092">
    <property type="protein sequence ID" value="KGE85228.1"/>
    <property type="molecule type" value="Genomic_DNA"/>
</dbReference>
<dbReference type="Pfam" id="PF04397">
    <property type="entry name" value="LytTR"/>
    <property type="match status" value="1"/>
</dbReference>
<name>A0A098S089_9BACT</name>
<dbReference type="Gene3D" id="3.40.50.2300">
    <property type="match status" value="1"/>
</dbReference>
<dbReference type="InterPro" id="IPR007492">
    <property type="entry name" value="LytTR_DNA-bd_dom"/>
</dbReference>
<dbReference type="OrthoDB" id="1646880at2"/>
<dbReference type="CDD" id="cd17534">
    <property type="entry name" value="REC_DC-like"/>
    <property type="match status" value="1"/>
</dbReference>
<feature type="modified residue" description="4-aspartylphosphate" evidence="1">
    <location>
        <position position="53"/>
    </location>
</feature>
<sequence>MIKILGVEDNPIHQEFLFVVTQELGYELAGLADNARQALELLFATKPDVVLLDIEINGQQDGIELANRINQLRPTPLIYTTARADQATLDRVKGTLPYGYLVKPFTQQDLQAALELAIYRFAADQMERETLQVSPDWESGIALQQALFVKAADMIHKVRFEDILLVEVSKDRYCTVTTAEDTFLVRSPLKEIAVKLPMQDFLQVHRSAIVRTSAIERIESSGAWLVVGNKTVTIGKTYREKLLNNLNLL</sequence>
<proteinExistence type="predicted"/>
<dbReference type="SMART" id="SM00850">
    <property type="entry name" value="LytTR"/>
    <property type="match status" value="1"/>
</dbReference>
<evidence type="ECO:0000313" key="5">
    <source>
        <dbReference type="Proteomes" id="UP000029736"/>
    </source>
</evidence>
<protein>
    <recommendedName>
        <fullName evidence="6">Response regulatory domain-containing protein</fullName>
    </recommendedName>
</protein>
<dbReference type="PROSITE" id="PS50930">
    <property type="entry name" value="HTH_LYTTR"/>
    <property type="match status" value="1"/>
</dbReference>
<dbReference type="SUPFAM" id="SSF52172">
    <property type="entry name" value="CheY-like"/>
    <property type="match status" value="1"/>
</dbReference>
<evidence type="ECO:0008006" key="6">
    <source>
        <dbReference type="Google" id="ProtNLM"/>
    </source>
</evidence>
<keyword evidence="5" id="KW-1185">Reference proteome</keyword>
<dbReference type="Proteomes" id="UP000029736">
    <property type="component" value="Unassembled WGS sequence"/>
</dbReference>
<keyword evidence="1" id="KW-0597">Phosphoprotein</keyword>
<dbReference type="SMART" id="SM00448">
    <property type="entry name" value="REC"/>
    <property type="match status" value="1"/>
</dbReference>
<evidence type="ECO:0000259" key="2">
    <source>
        <dbReference type="PROSITE" id="PS50110"/>
    </source>
</evidence>
<dbReference type="STRING" id="1524460.IX84_29630"/>
<organism evidence="4 5">
    <name type="scientific">Phaeodactylibacter xiamenensis</name>
    <dbReference type="NCBI Taxonomy" id="1524460"/>
    <lineage>
        <taxon>Bacteria</taxon>
        <taxon>Pseudomonadati</taxon>
        <taxon>Bacteroidota</taxon>
        <taxon>Saprospiria</taxon>
        <taxon>Saprospirales</taxon>
        <taxon>Haliscomenobacteraceae</taxon>
        <taxon>Phaeodactylibacter</taxon>
    </lineage>
</organism>
<dbReference type="InterPro" id="IPR046947">
    <property type="entry name" value="LytR-like"/>
</dbReference>
<dbReference type="PANTHER" id="PTHR37299">
    <property type="entry name" value="TRANSCRIPTIONAL REGULATOR-RELATED"/>
    <property type="match status" value="1"/>
</dbReference>
<dbReference type="PROSITE" id="PS50110">
    <property type="entry name" value="RESPONSE_REGULATORY"/>
    <property type="match status" value="1"/>
</dbReference>
<dbReference type="AlphaFoldDB" id="A0A098S089"/>
<dbReference type="GO" id="GO:0000156">
    <property type="term" value="F:phosphorelay response regulator activity"/>
    <property type="evidence" value="ECO:0007669"/>
    <property type="project" value="InterPro"/>
</dbReference>
<dbReference type="InterPro" id="IPR001789">
    <property type="entry name" value="Sig_transdc_resp-reg_receiver"/>
</dbReference>
<accession>A0A098S089</accession>
<dbReference type="RefSeq" id="WP_044229327.1">
    <property type="nucleotide sequence ID" value="NZ_JBKAGJ010000011.1"/>
</dbReference>
<comment type="caution">
    <text evidence="4">The sequence shown here is derived from an EMBL/GenBank/DDBJ whole genome shotgun (WGS) entry which is preliminary data.</text>
</comment>
<dbReference type="PANTHER" id="PTHR37299:SF1">
    <property type="entry name" value="STAGE 0 SPORULATION PROTEIN A HOMOLOG"/>
    <property type="match status" value="1"/>
</dbReference>
<gene>
    <name evidence="4" type="ORF">IX84_29630</name>
</gene>
<dbReference type="Pfam" id="PF00072">
    <property type="entry name" value="Response_reg"/>
    <property type="match status" value="1"/>
</dbReference>